<feature type="domain" description="C2H2-type" evidence="10">
    <location>
        <begin position="292"/>
        <end position="319"/>
    </location>
</feature>
<dbReference type="PANTHER" id="PTHR24390:SF159">
    <property type="entry name" value="GROWTH FACTOR INDEPENDENT 1 TRANSCRIPTIONAL REPRESSOR"/>
    <property type="match status" value="1"/>
</dbReference>
<dbReference type="InterPro" id="IPR013087">
    <property type="entry name" value="Znf_C2H2_type"/>
</dbReference>
<feature type="domain" description="C2H2-type" evidence="10">
    <location>
        <begin position="570"/>
        <end position="597"/>
    </location>
</feature>
<dbReference type="InterPro" id="IPR036236">
    <property type="entry name" value="Znf_C2H2_sf"/>
</dbReference>
<dbReference type="PROSITE" id="PS50157">
    <property type="entry name" value="ZINC_FINGER_C2H2_2"/>
    <property type="match status" value="11"/>
</dbReference>
<dbReference type="SUPFAM" id="SSF57667">
    <property type="entry name" value="beta-beta-alpha zinc fingers"/>
    <property type="match status" value="8"/>
</dbReference>
<keyword evidence="3" id="KW-0677">Repeat</keyword>
<organism evidence="11 12">
    <name type="scientific">Larimichthys crocea</name>
    <name type="common">Large yellow croaker</name>
    <name type="synonym">Pseudosciaena crocea</name>
    <dbReference type="NCBI Taxonomy" id="215358"/>
    <lineage>
        <taxon>Eukaryota</taxon>
        <taxon>Metazoa</taxon>
        <taxon>Chordata</taxon>
        <taxon>Craniata</taxon>
        <taxon>Vertebrata</taxon>
        <taxon>Euteleostomi</taxon>
        <taxon>Actinopterygii</taxon>
        <taxon>Neopterygii</taxon>
        <taxon>Teleostei</taxon>
        <taxon>Neoteleostei</taxon>
        <taxon>Acanthomorphata</taxon>
        <taxon>Eupercaria</taxon>
        <taxon>Sciaenidae</taxon>
        <taxon>Larimichthys</taxon>
    </lineage>
</organism>
<dbReference type="Proteomes" id="UP000424527">
    <property type="component" value="Unassembled WGS sequence"/>
</dbReference>
<feature type="domain" description="C2H2-type" evidence="10">
    <location>
        <begin position="320"/>
        <end position="347"/>
    </location>
</feature>
<sequence>MESVEPHRCEKCGQSFTDSGSFASHPCPDKPLSKKQLANYKCSLCNKAFFKPGVLKRHFKSIHSGCEPKVSLFPCTEQGCQFSSTERQEYQAHLVSTHGLTLIPCTHQSCKVSFPTQDDMERHLRGHMPFGCFHCQFVCQNVKDLGGHLLEHKHLQTPAQGDKTAATASCSDQPRASGRPKRKLISNPDNASSLPEDRNEEQPERQRHNVKRVRRVMGRDKPSAGNAALLPSKEYLAEGSEHIFRTHTCPKCRRCFKMRSHLQEHLHLHFPDPSLQCPTCKRYFTSKSEKPHKCSLCDFRCRDESYLSKHMLTHSHDKNFMCAECGYVTKWKHYLNVHMRKHAGDLRYQCDQCPYRCHRMDQLNSHKLRHQAKSFMCEVCAYACKRKYELRNHMLAKHSGEDKQPSVYKCKYCTYTTCYRQALQNHENCKHTKLKEFRTTRRYRLEEHESLHTGIGRHSCDMCEKTFGAVTKLRQHKIRIHDKQPTHFCSLCDFSGYTLDDLHMRVHQDEKKYLCPQCGYKCKWATQLKYHMTKHTGDKPYVCDECDYRTNRADALRAHRDTQHCDMRPYVCEKCGKAFKTSFILKTHQRQHSDDRPYTCGLCQKAFRWPAGLRHHYLSHTKQQPFCCRHCSYRAKQKFQVVKHLQRHHPDMSMEQGVVRDSEAVSLTLKEALEGTLDERAAEVEEEERVADEEVAEEVV</sequence>
<keyword evidence="4 8" id="KW-0863">Zinc-finger</keyword>
<evidence type="ECO:0000313" key="11">
    <source>
        <dbReference type="EMBL" id="KAE8299607.1"/>
    </source>
</evidence>
<evidence type="ECO:0000256" key="8">
    <source>
        <dbReference type="PROSITE-ProRule" id="PRU00042"/>
    </source>
</evidence>
<evidence type="ECO:0000256" key="1">
    <source>
        <dbReference type="ARBA" id="ARBA00004123"/>
    </source>
</evidence>
<keyword evidence="5" id="KW-0862">Zinc</keyword>
<gene>
    <name evidence="11" type="ORF">D5F01_LYC02015</name>
</gene>
<evidence type="ECO:0000256" key="9">
    <source>
        <dbReference type="SAM" id="MobiDB-lite"/>
    </source>
</evidence>
<feature type="compositionally biased region" description="Basic and acidic residues" evidence="9">
    <location>
        <begin position="195"/>
        <end position="207"/>
    </location>
</feature>
<dbReference type="FunFam" id="3.30.160.60:FF:001062">
    <property type="entry name" value="Zinc finger protein 142"/>
    <property type="match status" value="1"/>
</dbReference>
<dbReference type="PANTHER" id="PTHR24390">
    <property type="entry name" value="ZINC FINGER PROTEIN"/>
    <property type="match status" value="1"/>
</dbReference>
<comment type="subcellular location">
    <subcellularLocation>
        <location evidence="1">Nucleus</location>
    </subcellularLocation>
</comment>
<feature type="domain" description="C2H2-type" evidence="10">
    <location>
        <begin position="458"/>
        <end position="486"/>
    </location>
</feature>
<evidence type="ECO:0000256" key="4">
    <source>
        <dbReference type="ARBA" id="ARBA00022771"/>
    </source>
</evidence>
<name>A0A6G0J7N1_LARCR</name>
<dbReference type="FunFam" id="3.30.160.60:FF:000614">
    <property type="entry name" value="Zinc finger protein 142"/>
    <property type="match status" value="1"/>
</dbReference>
<dbReference type="SMART" id="SM00355">
    <property type="entry name" value="ZnF_C2H2"/>
    <property type="match status" value="18"/>
</dbReference>
<evidence type="ECO:0000256" key="2">
    <source>
        <dbReference type="ARBA" id="ARBA00022723"/>
    </source>
</evidence>
<feature type="domain" description="C2H2-type" evidence="10">
    <location>
        <begin position="408"/>
        <end position="436"/>
    </location>
</feature>
<feature type="compositionally biased region" description="Acidic residues" evidence="9">
    <location>
        <begin position="684"/>
        <end position="700"/>
    </location>
</feature>
<dbReference type="InterPro" id="IPR013083">
    <property type="entry name" value="Znf_RING/FYVE/PHD"/>
</dbReference>
<evidence type="ECO:0000313" key="12">
    <source>
        <dbReference type="Proteomes" id="UP000424527"/>
    </source>
</evidence>
<reference evidence="11 12" key="1">
    <citation type="submission" date="2019-07" db="EMBL/GenBank/DDBJ databases">
        <title>Chromosome genome assembly for large yellow croaker.</title>
        <authorList>
            <person name="Xiao S."/>
        </authorList>
    </citation>
    <scope>NUCLEOTIDE SEQUENCE [LARGE SCALE GENOMIC DNA]</scope>
    <source>
        <strain evidence="11">JMULYC20181020</strain>
        <tissue evidence="11">Muscle</tissue>
    </source>
</reference>
<dbReference type="FunFam" id="3.30.160.60:FF:000446">
    <property type="entry name" value="Zinc finger protein"/>
    <property type="match status" value="1"/>
</dbReference>
<dbReference type="Gene3D" id="3.30.160.60">
    <property type="entry name" value="Classic Zinc Finger"/>
    <property type="match status" value="9"/>
</dbReference>
<dbReference type="Gene3D" id="3.30.40.10">
    <property type="entry name" value="Zinc/RING finger domain, C3HC4 (zinc finger)"/>
    <property type="match status" value="1"/>
</dbReference>
<feature type="domain" description="C2H2-type" evidence="10">
    <location>
        <begin position="40"/>
        <end position="68"/>
    </location>
</feature>
<dbReference type="PROSITE" id="PS00028">
    <property type="entry name" value="ZINC_FINGER_C2H2_1"/>
    <property type="match status" value="10"/>
</dbReference>
<evidence type="ECO:0000256" key="3">
    <source>
        <dbReference type="ARBA" id="ARBA00022737"/>
    </source>
</evidence>
<dbReference type="GO" id="GO:0005634">
    <property type="term" value="C:nucleus"/>
    <property type="evidence" value="ECO:0007669"/>
    <property type="project" value="UniProtKB-SubCell"/>
</dbReference>
<feature type="region of interest" description="Disordered" evidence="9">
    <location>
        <begin position="157"/>
        <end position="211"/>
    </location>
</feature>
<dbReference type="Pfam" id="PF00096">
    <property type="entry name" value="zf-C2H2"/>
    <property type="match status" value="3"/>
</dbReference>
<evidence type="ECO:0000256" key="6">
    <source>
        <dbReference type="ARBA" id="ARBA00023125"/>
    </source>
</evidence>
<evidence type="ECO:0000256" key="7">
    <source>
        <dbReference type="ARBA" id="ARBA00023242"/>
    </source>
</evidence>
<dbReference type="GO" id="GO:0006357">
    <property type="term" value="P:regulation of transcription by RNA polymerase II"/>
    <property type="evidence" value="ECO:0007669"/>
    <property type="project" value="TreeGrafter"/>
</dbReference>
<keyword evidence="6" id="KW-0238">DNA-binding</keyword>
<keyword evidence="12" id="KW-1185">Reference proteome</keyword>
<feature type="domain" description="C2H2-type" evidence="10">
    <location>
        <begin position="375"/>
        <end position="403"/>
    </location>
</feature>
<dbReference type="EMBL" id="REGW02000002">
    <property type="protein sequence ID" value="KAE8299607.1"/>
    <property type="molecule type" value="Genomic_DNA"/>
</dbReference>
<dbReference type="AlphaFoldDB" id="A0A6G0J7N1"/>
<proteinExistence type="predicted"/>
<keyword evidence="2" id="KW-0479">Metal-binding</keyword>
<feature type="domain" description="C2H2-type" evidence="10">
    <location>
        <begin position="513"/>
        <end position="540"/>
    </location>
</feature>
<dbReference type="FunFam" id="3.30.160.60:FF:001208">
    <property type="entry name" value="Zinc finger protein 142"/>
    <property type="match status" value="1"/>
</dbReference>
<dbReference type="GO" id="GO:0000978">
    <property type="term" value="F:RNA polymerase II cis-regulatory region sequence-specific DNA binding"/>
    <property type="evidence" value="ECO:0007669"/>
    <property type="project" value="TreeGrafter"/>
</dbReference>
<feature type="region of interest" description="Disordered" evidence="9">
    <location>
        <begin position="678"/>
        <end position="700"/>
    </location>
</feature>
<dbReference type="GO" id="GO:0008270">
    <property type="term" value="F:zinc ion binding"/>
    <property type="evidence" value="ECO:0007669"/>
    <property type="project" value="UniProtKB-KW"/>
</dbReference>
<keyword evidence="7" id="KW-0539">Nucleus</keyword>
<feature type="domain" description="C2H2-type" evidence="10">
    <location>
        <begin position="541"/>
        <end position="569"/>
    </location>
</feature>
<protein>
    <submittedName>
        <fullName evidence="11">Zinc finger protein 142</fullName>
    </submittedName>
</protein>
<evidence type="ECO:0000259" key="10">
    <source>
        <dbReference type="PROSITE" id="PS50157"/>
    </source>
</evidence>
<feature type="domain" description="C2H2-type" evidence="10">
    <location>
        <begin position="247"/>
        <end position="274"/>
    </location>
</feature>
<accession>A0A6G0J7N1</accession>
<feature type="domain" description="C2H2-type" evidence="10">
    <location>
        <begin position="598"/>
        <end position="625"/>
    </location>
</feature>
<comment type="caution">
    <text evidence="11">The sequence shown here is derived from an EMBL/GenBank/DDBJ whole genome shotgun (WGS) entry which is preliminary data.</text>
</comment>
<dbReference type="GO" id="GO:0003700">
    <property type="term" value="F:DNA-binding transcription factor activity"/>
    <property type="evidence" value="ECO:0007669"/>
    <property type="project" value="TreeGrafter"/>
</dbReference>
<evidence type="ECO:0000256" key="5">
    <source>
        <dbReference type="ARBA" id="ARBA00022833"/>
    </source>
</evidence>